<comment type="similarity">
    <text evidence="2">Belongs to the peroxidase family. Ascorbate peroxidase subfamily.</text>
</comment>
<dbReference type="InterPro" id="IPR010255">
    <property type="entry name" value="Haem_peroxidase_sf"/>
</dbReference>
<comment type="cofactor">
    <cofactor evidence="10">
        <name>Ca(2+)</name>
        <dbReference type="ChEBI" id="CHEBI:29108"/>
    </cofactor>
    <text evidence="10">Binds 2 calcium ions per subunit.</text>
</comment>
<feature type="binding site" evidence="10">
    <location>
        <position position="168"/>
    </location>
    <ligand>
        <name>Ca(2+)</name>
        <dbReference type="ChEBI" id="CHEBI:29108"/>
        <label>2</label>
    </ligand>
</feature>
<keyword evidence="10" id="KW-0106">Calcium</keyword>
<dbReference type="InterPro" id="IPR019793">
    <property type="entry name" value="Peroxidases_heam-ligand_BS"/>
</dbReference>
<accession>D5A9Z0</accession>
<dbReference type="OMA" id="SSWPQGM"/>
<feature type="transmembrane region" description="Helical" evidence="12">
    <location>
        <begin position="38"/>
        <end position="57"/>
    </location>
</feature>
<comment type="cofactor">
    <cofactor evidence="10">
        <name>heme b</name>
        <dbReference type="ChEBI" id="CHEBI:60344"/>
    </cofactor>
    <text evidence="10">Binds 1 heme b (iron(II)-protoporphyrin IX) group per subunit.</text>
</comment>
<dbReference type="Gene3D" id="1.10.420.10">
    <property type="entry name" value="Peroxidase, domain 2"/>
    <property type="match status" value="1"/>
</dbReference>
<proteinExistence type="evidence at transcript level"/>
<name>D5A9Z0_PICSI</name>
<evidence type="ECO:0000256" key="11">
    <source>
        <dbReference type="PIRSR" id="PIRSR600823-5"/>
    </source>
</evidence>
<evidence type="ECO:0000256" key="6">
    <source>
        <dbReference type="ARBA" id="ARBA00023002"/>
    </source>
</evidence>
<keyword evidence="12" id="KW-0812">Transmembrane</keyword>
<dbReference type="SUPFAM" id="SSF48113">
    <property type="entry name" value="Heme-dependent peroxidases"/>
    <property type="match status" value="1"/>
</dbReference>
<evidence type="ECO:0000256" key="12">
    <source>
        <dbReference type="SAM" id="Phobius"/>
    </source>
</evidence>
<dbReference type="GO" id="GO:0020037">
    <property type="term" value="F:heme binding"/>
    <property type="evidence" value="ECO:0007669"/>
    <property type="project" value="InterPro"/>
</dbReference>
<feature type="binding site" evidence="10">
    <location>
        <position position="175"/>
    </location>
    <ligand>
        <name>Ca(2+)</name>
        <dbReference type="ChEBI" id="CHEBI:29108"/>
        <label>2</label>
    </ligand>
</feature>
<evidence type="ECO:0000259" key="13">
    <source>
        <dbReference type="PROSITE" id="PS50873"/>
    </source>
</evidence>
<evidence type="ECO:0000313" key="14">
    <source>
        <dbReference type="EMBL" id="ADE76359.1"/>
    </source>
</evidence>
<dbReference type="PRINTS" id="PR00458">
    <property type="entry name" value="PEROXIDASE"/>
</dbReference>
<sequence length="264" mass="29756">MKLSRHWRRRAPTLFLARTSSSWPQGMPSFWFVQARSSFLPYDFFLLILGIFFLYCMQTGGPSWEVFLGRRDSLTASLEDSNDIMPSPRANATALIQLFKRFGLSVKDMVALSGSHTIGKARCFSIVHRLYNQSGTGEADPTIELRYKKYLDKLCPQSGDGNVTGNLDATPTVFDNQYFKDLVKGRGFLNSDEVLFSTGGETRQLVELFSKNQTAFFSSFTTSMINLGNLFSSHSLHCGEIRRDCRRVNSRTAAPPELLMPDVD</sequence>
<keyword evidence="3" id="KW-0575">Peroxidase</keyword>
<protein>
    <recommendedName>
        <fullName evidence="13">Plant heme peroxidase family profile domain-containing protein</fullName>
    </recommendedName>
</protein>
<keyword evidence="6" id="KW-0560">Oxidoreductase</keyword>
<feature type="binding site" evidence="9">
    <location>
        <position position="86"/>
    </location>
    <ligand>
        <name>substrate</name>
    </ligand>
</feature>
<dbReference type="PRINTS" id="PR00461">
    <property type="entry name" value="PLPEROXIDASE"/>
</dbReference>
<dbReference type="GO" id="GO:0140825">
    <property type="term" value="F:lactoperoxidase activity"/>
    <property type="evidence" value="ECO:0007669"/>
    <property type="project" value="UniProtKB-EC"/>
</dbReference>
<evidence type="ECO:0000256" key="5">
    <source>
        <dbReference type="ARBA" id="ARBA00022723"/>
    </source>
</evidence>
<keyword evidence="4" id="KW-0349">Heme</keyword>
<feature type="disulfide bond" evidence="11">
    <location>
        <begin position="123"/>
        <end position="155"/>
    </location>
</feature>
<keyword evidence="12" id="KW-1133">Transmembrane helix</keyword>
<dbReference type="AlphaFoldDB" id="D5A9Z0"/>
<keyword evidence="8 11" id="KW-1015">Disulfide bond</keyword>
<feature type="domain" description="Plant heme peroxidase family profile" evidence="13">
    <location>
        <begin position="59"/>
        <end position="249"/>
    </location>
</feature>
<dbReference type="FunFam" id="1.10.420.10:FF:000001">
    <property type="entry name" value="Peroxidase"/>
    <property type="match status" value="1"/>
</dbReference>
<dbReference type="PANTHER" id="PTHR31388:SF2">
    <property type="entry name" value="PEROXIDASE 17"/>
    <property type="match status" value="1"/>
</dbReference>
<dbReference type="PROSITE" id="PS00435">
    <property type="entry name" value="PEROXIDASE_1"/>
    <property type="match status" value="1"/>
</dbReference>
<dbReference type="InterPro" id="IPR002016">
    <property type="entry name" value="Haem_peroxidase"/>
</dbReference>
<keyword evidence="5 10" id="KW-0479">Metal-binding</keyword>
<evidence type="ECO:0000256" key="2">
    <source>
        <dbReference type="ARBA" id="ARBA00006873"/>
    </source>
</evidence>
<dbReference type="Pfam" id="PF00141">
    <property type="entry name" value="peroxidase"/>
    <property type="match status" value="1"/>
</dbReference>
<feature type="binding site" evidence="10">
    <location>
        <position position="170"/>
    </location>
    <ligand>
        <name>Ca(2+)</name>
        <dbReference type="ChEBI" id="CHEBI:29108"/>
        <label>2</label>
    </ligand>
</feature>
<evidence type="ECO:0000256" key="9">
    <source>
        <dbReference type="PIRSR" id="PIRSR600823-2"/>
    </source>
</evidence>
<dbReference type="PANTHER" id="PTHR31388">
    <property type="entry name" value="PEROXIDASE 72-RELATED"/>
    <property type="match status" value="1"/>
</dbReference>
<dbReference type="InterPro" id="IPR000823">
    <property type="entry name" value="Peroxidase_pln"/>
</dbReference>
<feature type="binding site" description="axial binding residue" evidence="10">
    <location>
        <position position="116"/>
    </location>
    <ligand>
        <name>heme b</name>
        <dbReference type="ChEBI" id="CHEBI:60344"/>
    </ligand>
    <ligandPart>
        <name>Fe</name>
        <dbReference type="ChEBI" id="CHEBI:18248"/>
    </ligandPart>
</feature>
<evidence type="ECO:0000256" key="1">
    <source>
        <dbReference type="ARBA" id="ARBA00000189"/>
    </source>
</evidence>
<comment type="catalytic activity">
    <reaction evidence="1">
        <text>2 a phenolic donor + H2O2 = 2 a phenolic radical donor + 2 H2O</text>
        <dbReference type="Rhea" id="RHEA:56136"/>
        <dbReference type="ChEBI" id="CHEBI:15377"/>
        <dbReference type="ChEBI" id="CHEBI:16240"/>
        <dbReference type="ChEBI" id="CHEBI:139520"/>
        <dbReference type="ChEBI" id="CHEBI:139521"/>
        <dbReference type="EC" id="1.11.1.7"/>
    </reaction>
</comment>
<organism evidence="14">
    <name type="scientific">Picea sitchensis</name>
    <name type="common">Sitka spruce</name>
    <name type="synonym">Pinus sitchensis</name>
    <dbReference type="NCBI Taxonomy" id="3332"/>
    <lineage>
        <taxon>Eukaryota</taxon>
        <taxon>Viridiplantae</taxon>
        <taxon>Streptophyta</taxon>
        <taxon>Embryophyta</taxon>
        <taxon>Tracheophyta</taxon>
        <taxon>Spermatophyta</taxon>
        <taxon>Pinopsida</taxon>
        <taxon>Pinidae</taxon>
        <taxon>Conifers I</taxon>
        <taxon>Pinales</taxon>
        <taxon>Pinaceae</taxon>
        <taxon>Picea</taxon>
    </lineage>
</organism>
<feature type="binding site" evidence="10">
    <location>
        <position position="117"/>
    </location>
    <ligand>
        <name>Ca(2+)</name>
        <dbReference type="ChEBI" id="CHEBI:29108"/>
        <label>2</label>
    </ligand>
</feature>
<evidence type="ECO:0000256" key="7">
    <source>
        <dbReference type="ARBA" id="ARBA00023004"/>
    </source>
</evidence>
<keyword evidence="12" id="KW-0472">Membrane</keyword>
<evidence type="ECO:0000256" key="8">
    <source>
        <dbReference type="ARBA" id="ARBA00023157"/>
    </source>
</evidence>
<evidence type="ECO:0000256" key="4">
    <source>
        <dbReference type="ARBA" id="ARBA00022617"/>
    </source>
</evidence>
<dbReference type="PROSITE" id="PS50873">
    <property type="entry name" value="PEROXIDASE_4"/>
    <property type="match status" value="1"/>
</dbReference>
<dbReference type="GO" id="GO:0046872">
    <property type="term" value="F:metal ion binding"/>
    <property type="evidence" value="ECO:0007669"/>
    <property type="project" value="UniProtKB-KW"/>
</dbReference>
<evidence type="ECO:0000256" key="10">
    <source>
        <dbReference type="PIRSR" id="PIRSR600823-3"/>
    </source>
</evidence>
<evidence type="ECO:0000256" key="3">
    <source>
        <dbReference type="ARBA" id="ARBA00022559"/>
    </source>
</evidence>
<dbReference type="EMBL" id="BT123014">
    <property type="protein sequence ID" value="ADE76359.1"/>
    <property type="molecule type" value="mRNA"/>
</dbReference>
<reference evidence="14" key="1">
    <citation type="submission" date="2010-04" db="EMBL/GenBank/DDBJ databases">
        <authorList>
            <person name="Reid K.E."/>
            <person name="Liao N."/>
            <person name="Chan S."/>
            <person name="Docking R."/>
            <person name="Taylor G."/>
            <person name="Moore R."/>
            <person name="Mayo M."/>
            <person name="Munro S."/>
            <person name="King J."/>
            <person name="Yanchuk A."/>
            <person name="Holt R."/>
            <person name="Jones S."/>
            <person name="Marra M."/>
            <person name="Ritland C.E."/>
            <person name="Ritland K."/>
            <person name="Bohlmann J."/>
        </authorList>
    </citation>
    <scope>NUCLEOTIDE SEQUENCE</scope>
    <source>
        <tissue evidence="14">Bud</tissue>
    </source>
</reference>
<keyword evidence="7 10" id="KW-0408">Iron</keyword>
<dbReference type="GO" id="GO:0006979">
    <property type="term" value="P:response to oxidative stress"/>
    <property type="evidence" value="ECO:0007669"/>
    <property type="project" value="InterPro"/>
</dbReference>